<proteinExistence type="predicted"/>
<dbReference type="Gene3D" id="1.10.1220.10">
    <property type="entry name" value="Met repressor-like"/>
    <property type="match status" value="1"/>
</dbReference>
<gene>
    <name evidence="3" type="ORF">FJU11_10130</name>
</gene>
<evidence type="ECO:0000313" key="4">
    <source>
        <dbReference type="Proteomes" id="UP000320314"/>
    </source>
</evidence>
<dbReference type="InterPro" id="IPR002145">
    <property type="entry name" value="CopG"/>
</dbReference>
<dbReference type="InterPro" id="IPR013321">
    <property type="entry name" value="Arc_rbn_hlx_hlx"/>
</dbReference>
<feature type="region of interest" description="Disordered" evidence="1">
    <location>
        <begin position="54"/>
        <end position="77"/>
    </location>
</feature>
<evidence type="ECO:0000259" key="2">
    <source>
        <dbReference type="Pfam" id="PF01402"/>
    </source>
</evidence>
<evidence type="ECO:0000256" key="1">
    <source>
        <dbReference type="SAM" id="MobiDB-lite"/>
    </source>
</evidence>
<sequence>MPGKLRKFGPRVTVSLTGGDYDTLSILAEKDDVSVSWVVRRAIDEYLDNHGHEAESALPLRIPQKAEKPPYRVSGKQ</sequence>
<dbReference type="Pfam" id="PF01402">
    <property type="entry name" value="RHH_1"/>
    <property type="match status" value="1"/>
</dbReference>
<dbReference type="AlphaFoldDB" id="A0A506U179"/>
<dbReference type="EMBL" id="VHLH01000017">
    <property type="protein sequence ID" value="TPW28113.1"/>
    <property type="molecule type" value="Genomic_DNA"/>
</dbReference>
<reference evidence="3 4" key="1">
    <citation type="submission" date="2019-06" db="EMBL/GenBank/DDBJ databases">
        <authorList>
            <person name="Li M."/>
        </authorList>
    </citation>
    <scope>NUCLEOTIDE SEQUENCE [LARGE SCALE GENOMIC DNA]</scope>
    <source>
        <strain evidence="3 4">BGMRC6574</strain>
    </source>
</reference>
<keyword evidence="4" id="KW-1185">Reference proteome</keyword>
<dbReference type="CDD" id="cd22235">
    <property type="entry name" value="RHH_CopG_archaea"/>
    <property type="match status" value="1"/>
</dbReference>
<dbReference type="RefSeq" id="WP_141166938.1">
    <property type="nucleotide sequence ID" value="NZ_VHLH01000017.1"/>
</dbReference>
<evidence type="ECO:0000313" key="3">
    <source>
        <dbReference type="EMBL" id="TPW28113.1"/>
    </source>
</evidence>
<accession>A0A506U179</accession>
<dbReference type="OrthoDB" id="6058957at2"/>
<dbReference type="Proteomes" id="UP000320314">
    <property type="component" value="Unassembled WGS sequence"/>
</dbReference>
<comment type="caution">
    <text evidence="3">The sequence shown here is derived from an EMBL/GenBank/DDBJ whole genome shotgun (WGS) entry which is preliminary data.</text>
</comment>
<feature type="domain" description="Ribbon-helix-helix protein CopG" evidence="2">
    <location>
        <begin position="11"/>
        <end position="48"/>
    </location>
</feature>
<protein>
    <submittedName>
        <fullName evidence="3">CopG family transcriptional regulator</fullName>
    </submittedName>
</protein>
<organism evidence="3 4">
    <name type="scientific">Pararhizobium mangrovi</name>
    <dbReference type="NCBI Taxonomy" id="2590452"/>
    <lineage>
        <taxon>Bacteria</taxon>
        <taxon>Pseudomonadati</taxon>
        <taxon>Pseudomonadota</taxon>
        <taxon>Alphaproteobacteria</taxon>
        <taxon>Hyphomicrobiales</taxon>
        <taxon>Rhizobiaceae</taxon>
        <taxon>Rhizobium/Agrobacterium group</taxon>
        <taxon>Pararhizobium</taxon>
    </lineage>
</organism>
<dbReference type="GO" id="GO:0006355">
    <property type="term" value="P:regulation of DNA-templated transcription"/>
    <property type="evidence" value="ECO:0007669"/>
    <property type="project" value="InterPro"/>
</dbReference>
<name>A0A506U179_9HYPH</name>